<evidence type="ECO:0000313" key="2">
    <source>
        <dbReference type="Proteomes" id="UP000694910"/>
    </source>
</evidence>
<gene>
    <name evidence="3" type="primary">LOC101403414</name>
</gene>
<reference evidence="3" key="1">
    <citation type="submission" date="2025-08" db="UniProtKB">
        <authorList>
            <consortium name="RefSeq"/>
        </authorList>
    </citation>
    <scope>IDENTIFICATION</scope>
</reference>
<dbReference type="GeneID" id="101403414"/>
<name>A0ABM1CXE1_CERSS</name>
<organism evidence="2 3">
    <name type="scientific">Ceratotherium simum simum</name>
    <name type="common">Southern white rhinoceros</name>
    <dbReference type="NCBI Taxonomy" id="73337"/>
    <lineage>
        <taxon>Eukaryota</taxon>
        <taxon>Metazoa</taxon>
        <taxon>Chordata</taxon>
        <taxon>Craniata</taxon>
        <taxon>Vertebrata</taxon>
        <taxon>Euteleostomi</taxon>
        <taxon>Mammalia</taxon>
        <taxon>Eutheria</taxon>
        <taxon>Laurasiatheria</taxon>
        <taxon>Perissodactyla</taxon>
        <taxon>Rhinocerotidae</taxon>
        <taxon>Ceratotherium</taxon>
    </lineage>
</organism>
<dbReference type="RefSeq" id="XP_014644222.1">
    <property type="nucleotide sequence ID" value="XM_014788736.1"/>
</dbReference>
<evidence type="ECO:0000313" key="3">
    <source>
        <dbReference type="RefSeq" id="XP_014644222.1"/>
    </source>
</evidence>
<sequence length="237" mass="26526">MPGARLEWRWRPWLPPPPPCWYGRFLIMCSGRRRREPASAPARTGAPASARSRSRRAAAGAALPAPGVNGCAAPERVNEARRRGKRRRRRRRRRCGDWDAPWSRAARSLWAVLEALPLPRPPPPLPLPTWFQSCAQAGPAGGREGGRTGGARGLYLTKTTTSTKLPDGKERRAASHQGSPFKLQICWSSLYNSLLHGHYREVHHVSGHRECWWTSPLAPRSSLEVHGTWCLCRSKCI</sequence>
<evidence type="ECO:0000256" key="1">
    <source>
        <dbReference type="SAM" id="MobiDB-lite"/>
    </source>
</evidence>
<accession>A0ABM1CXE1</accession>
<feature type="compositionally biased region" description="Low complexity" evidence="1">
    <location>
        <begin position="38"/>
        <end position="67"/>
    </location>
</feature>
<keyword evidence="2" id="KW-1185">Reference proteome</keyword>
<feature type="region of interest" description="Disordered" evidence="1">
    <location>
        <begin position="36"/>
        <end position="95"/>
    </location>
</feature>
<dbReference type="Proteomes" id="UP000694910">
    <property type="component" value="Unplaced"/>
</dbReference>
<protein>
    <submittedName>
        <fullName evidence="3">Uncharacterized protein LOC101403414 isoform X1</fullName>
    </submittedName>
</protein>
<proteinExistence type="predicted"/>
<feature type="compositionally biased region" description="Basic residues" evidence="1">
    <location>
        <begin position="82"/>
        <end position="94"/>
    </location>
</feature>